<keyword evidence="1 2" id="KW-0479">Metal-binding</keyword>
<keyword evidence="2" id="KW-0408">Iron</keyword>
<accession>A0A1D8AVV4</accession>
<proteinExistence type="predicted"/>
<name>A0A1D8AVV4_9BACT</name>
<evidence type="ECO:0000256" key="2">
    <source>
        <dbReference type="PIRSR" id="PIRSR602322-1"/>
    </source>
</evidence>
<dbReference type="SUPFAM" id="SSF48695">
    <property type="entry name" value="Multiheme cytochromes"/>
    <property type="match status" value="1"/>
</dbReference>
<dbReference type="PANTHER" id="PTHR39425">
    <property type="entry name" value="LIPOPROTEIN CYTOCHROME C"/>
    <property type="match status" value="1"/>
</dbReference>
<dbReference type="PANTHER" id="PTHR39425:SF1">
    <property type="entry name" value="CYTOCHROME C7-LIKE DOMAIN-CONTAINING PROTEIN"/>
    <property type="match status" value="1"/>
</dbReference>
<comment type="cofactor">
    <cofactor evidence="2">
        <name>heme c</name>
        <dbReference type="ChEBI" id="CHEBI:61717"/>
    </cofactor>
    <text evidence="2">Binds 4 heme c groups covalently per monomer.</text>
</comment>
<protein>
    <submittedName>
        <fullName evidence="4">Class III cytochrome C family protein</fullName>
    </submittedName>
</protein>
<dbReference type="STRING" id="1838286.Verru16b_02080"/>
<dbReference type="PRINTS" id="PR00609">
    <property type="entry name" value="CYTOCHROMEC3"/>
</dbReference>
<feature type="binding site" description="axial binding residue" evidence="2">
    <location>
        <position position="139"/>
    </location>
    <ligand>
        <name>heme c</name>
        <dbReference type="ChEBI" id="CHEBI:61717"/>
        <label>1</label>
    </ligand>
    <ligandPart>
        <name>Fe</name>
        <dbReference type="ChEBI" id="CHEBI:18248"/>
    </ligandPart>
</feature>
<gene>
    <name evidence="4" type="ORF">Verru16b_02080</name>
</gene>
<dbReference type="Pfam" id="PF14522">
    <property type="entry name" value="Cytochrome_C7"/>
    <property type="match status" value="2"/>
</dbReference>
<keyword evidence="2" id="KW-0349">Heme</keyword>
<feature type="binding site" description="axial binding residue" evidence="2">
    <location>
        <position position="142"/>
    </location>
    <ligand>
        <name>heme c</name>
        <dbReference type="ChEBI" id="CHEBI:61717"/>
        <label>1</label>
    </ligand>
    <ligandPart>
        <name>Fe</name>
        <dbReference type="ChEBI" id="CHEBI:18248"/>
    </ligandPart>
</feature>
<evidence type="ECO:0000259" key="3">
    <source>
        <dbReference type="Pfam" id="PF14522"/>
    </source>
</evidence>
<dbReference type="Gene3D" id="3.90.10.10">
    <property type="entry name" value="Cytochrome C3"/>
    <property type="match status" value="2"/>
</dbReference>
<dbReference type="PATRIC" id="fig|1838286.3.peg.2096"/>
<dbReference type="AlphaFoldDB" id="A0A1D8AVV4"/>
<feature type="binding site" description="axial binding residue" evidence="2">
    <location>
        <position position="132"/>
    </location>
    <ligand>
        <name>heme c</name>
        <dbReference type="ChEBI" id="CHEBI:61717"/>
        <label>1</label>
    </ligand>
    <ligandPart>
        <name>Fe</name>
        <dbReference type="ChEBI" id="CHEBI:18248"/>
    </ligandPart>
</feature>
<feature type="domain" description="Cytochrome c7-like" evidence="3">
    <location>
        <begin position="51"/>
        <end position="96"/>
    </location>
</feature>
<feature type="binding site" description="axial binding residue" evidence="2">
    <location>
        <position position="129"/>
    </location>
    <ligand>
        <name>heme c</name>
        <dbReference type="ChEBI" id="CHEBI:61717"/>
        <label>1</label>
    </ligand>
    <ligandPart>
        <name>Fe</name>
        <dbReference type="ChEBI" id="CHEBI:18248"/>
    </ligandPart>
</feature>
<dbReference type="RefSeq" id="WP_069962205.1">
    <property type="nucleotide sequence ID" value="NZ_CP016094.1"/>
</dbReference>
<dbReference type="CDD" id="cd08168">
    <property type="entry name" value="Cytochrom_C3"/>
    <property type="match status" value="1"/>
</dbReference>
<feature type="domain" description="Cytochrome c7-like" evidence="3">
    <location>
        <begin position="125"/>
        <end position="219"/>
    </location>
</feature>
<dbReference type="InterPro" id="IPR036280">
    <property type="entry name" value="Multihaem_cyt_sf"/>
</dbReference>
<keyword evidence="5" id="KW-1185">Reference proteome</keyword>
<evidence type="ECO:0000256" key="1">
    <source>
        <dbReference type="ARBA" id="ARBA00022723"/>
    </source>
</evidence>
<organism evidence="4 5">
    <name type="scientific">Lacunisphaera limnophila</name>
    <dbReference type="NCBI Taxonomy" id="1838286"/>
    <lineage>
        <taxon>Bacteria</taxon>
        <taxon>Pseudomonadati</taxon>
        <taxon>Verrucomicrobiota</taxon>
        <taxon>Opitutia</taxon>
        <taxon>Opitutales</taxon>
        <taxon>Opitutaceae</taxon>
        <taxon>Lacunisphaera</taxon>
    </lineage>
</organism>
<dbReference type="InterPro" id="IPR029467">
    <property type="entry name" value="Cyt_c7-like"/>
</dbReference>
<evidence type="ECO:0000313" key="5">
    <source>
        <dbReference type="Proteomes" id="UP000095228"/>
    </source>
</evidence>
<reference evidence="4 5" key="1">
    <citation type="submission" date="2016-06" db="EMBL/GenBank/DDBJ databases">
        <title>Three novel species with peptidoglycan cell walls form the new genus Lacunisphaera gen. nov. in the family Opitutaceae of the verrucomicrobial subdivision 4.</title>
        <authorList>
            <person name="Rast P."/>
            <person name="Gloeckner I."/>
            <person name="Jogler M."/>
            <person name="Boedeker C."/>
            <person name="Jeske O."/>
            <person name="Wiegand S."/>
            <person name="Reinhardt R."/>
            <person name="Schumann P."/>
            <person name="Rohde M."/>
            <person name="Spring S."/>
            <person name="Gloeckner F.O."/>
            <person name="Jogler C."/>
        </authorList>
    </citation>
    <scope>NUCLEOTIDE SEQUENCE [LARGE SCALE GENOMIC DNA]</scope>
    <source>
        <strain evidence="4 5">IG16b</strain>
    </source>
</reference>
<evidence type="ECO:0000313" key="4">
    <source>
        <dbReference type="EMBL" id="AOS45011.1"/>
    </source>
</evidence>
<sequence length="219" mass="23983">MSKIFPKSANALPLQILIFLGILGGVAAAGITYYATPAYLRVGYAPVQPVPFDHSLHAGQLGLDCRYCHTSVEKSGTSSVPAAQTCMNCHSAIKAQSPLLEPVRQSYQTGDPVPWVKIHATPDYVYFNHSVHVNRGVSCVECHGKVNEMQVVQHDQPHSMSWCLDCHRDPAARVRAPEDVFNLDSLRLADQGPEGLKKAKDFVEHAKIMPPQSCSGCHR</sequence>
<dbReference type="GO" id="GO:0020037">
    <property type="term" value="F:heme binding"/>
    <property type="evidence" value="ECO:0007669"/>
    <property type="project" value="InterPro"/>
</dbReference>
<dbReference type="Proteomes" id="UP000095228">
    <property type="component" value="Chromosome"/>
</dbReference>
<dbReference type="GO" id="GO:0009055">
    <property type="term" value="F:electron transfer activity"/>
    <property type="evidence" value="ECO:0007669"/>
    <property type="project" value="InterPro"/>
</dbReference>
<dbReference type="OrthoDB" id="9814800at2"/>
<dbReference type="GO" id="GO:0046872">
    <property type="term" value="F:metal ion binding"/>
    <property type="evidence" value="ECO:0007669"/>
    <property type="project" value="UniProtKB-KW"/>
</dbReference>
<dbReference type="InterPro" id="IPR002322">
    <property type="entry name" value="Cyt_c_III"/>
</dbReference>
<feature type="binding site" description="axial binding residue" evidence="2">
    <location>
        <position position="143"/>
    </location>
    <ligand>
        <name>heme c</name>
        <dbReference type="ChEBI" id="CHEBI:61717"/>
        <label>1</label>
    </ligand>
    <ligandPart>
        <name>Fe</name>
        <dbReference type="ChEBI" id="CHEBI:18248"/>
    </ligandPart>
</feature>
<dbReference type="EMBL" id="CP016094">
    <property type="protein sequence ID" value="AOS45011.1"/>
    <property type="molecule type" value="Genomic_DNA"/>
</dbReference>
<dbReference type="KEGG" id="obg:Verru16b_02080"/>